<dbReference type="Proteomes" id="UP000237347">
    <property type="component" value="Unassembled WGS sequence"/>
</dbReference>
<organism evidence="2 3">
    <name type="scientific">Quercus suber</name>
    <name type="common">Cork oak</name>
    <dbReference type="NCBI Taxonomy" id="58331"/>
    <lineage>
        <taxon>Eukaryota</taxon>
        <taxon>Viridiplantae</taxon>
        <taxon>Streptophyta</taxon>
        <taxon>Embryophyta</taxon>
        <taxon>Tracheophyta</taxon>
        <taxon>Spermatophyta</taxon>
        <taxon>Magnoliopsida</taxon>
        <taxon>eudicotyledons</taxon>
        <taxon>Gunneridae</taxon>
        <taxon>Pentapetalae</taxon>
        <taxon>rosids</taxon>
        <taxon>fabids</taxon>
        <taxon>Fagales</taxon>
        <taxon>Fagaceae</taxon>
        <taxon>Quercus</taxon>
    </lineage>
</organism>
<keyword evidence="3" id="KW-1185">Reference proteome</keyword>
<evidence type="ECO:0000313" key="3">
    <source>
        <dbReference type="Proteomes" id="UP000237347"/>
    </source>
</evidence>
<comment type="caution">
    <text evidence="2">The sequence shown here is derived from an EMBL/GenBank/DDBJ whole genome shotgun (WGS) entry which is preliminary data.</text>
</comment>
<accession>A0AAW0LHZ2</accession>
<gene>
    <name evidence="2" type="primary">CSN8_0</name>
    <name evidence="2" type="ORF">CFP56_001625</name>
</gene>
<dbReference type="EMBL" id="PKMF04000105">
    <property type="protein sequence ID" value="KAK7850078.1"/>
    <property type="molecule type" value="Genomic_DNA"/>
</dbReference>
<feature type="domain" description="CSN8/PSMD8/EIF3K" evidence="1">
    <location>
        <begin position="20"/>
        <end position="57"/>
    </location>
</feature>
<evidence type="ECO:0000259" key="1">
    <source>
        <dbReference type="Pfam" id="PF10075"/>
    </source>
</evidence>
<reference evidence="2 3" key="1">
    <citation type="journal article" date="2018" name="Sci. Data">
        <title>The draft genome sequence of cork oak.</title>
        <authorList>
            <person name="Ramos A.M."/>
            <person name="Usie A."/>
            <person name="Barbosa P."/>
            <person name="Barros P.M."/>
            <person name="Capote T."/>
            <person name="Chaves I."/>
            <person name="Simoes F."/>
            <person name="Abreu I."/>
            <person name="Carrasquinho I."/>
            <person name="Faro C."/>
            <person name="Guimaraes J.B."/>
            <person name="Mendonca D."/>
            <person name="Nobrega F."/>
            <person name="Rodrigues L."/>
            <person name="Saibo N.J.M."/>
            <person name="Varela M.C."/>
            <person name="Egas C."/>
            <person name="Matos J."/>
            <person name="Miguel C.M."/>
            <person name="Oliveira M.M."/>
            <person name="Ricardo C.P."/>
            <person name="Goncalves S."/>
        </authorList>
    </citation>
    <scope>NUCLEOTIDE SEQUENCE [LARGE SCALE GENOMIC DNA]</scope>
    <source>
        <strain evidence="3">cv. HL8</strain>
    </source>
</reference>
<sequence>LMLFEQAAAEGVAYEDDWPYYSIHLLAHIYVDDIDSARFLWKLIASAIKESQLEVDAI</sequence>
<dbReference type="Pfam" id="PF10075">
    <property type="entry name" value="CSN8_PSD8_EIF3K"/>
    <property type="match status" value="1"/>
</dbReference>
<evidence type="ECO:0000313" key="2">
    <source>
        <dbReference type="EMBL" id="KAK7850078.1"/>
    </source>
</evidence>
<feature type="non-terminal residue" evidence="2">
    <location>
        <position position="1"/>
    </location>
</feature>
<name>A0AAW0LHZ2_QUESU</name>
<dbReference type="InterPro" id="IPR033464">
    <property type="entry name" value="CSN8_PSD8_EIF3K"/>
</dbReference>
<dbReference type="AlphaFoldDB" id="A0AAW0LHZ2"/>
<proteinExistence type="predicted"/>
<protein>
    <submittedName>
        <fullName evidence="2">Cop9 signalosome complex subunit 8</fullName>
    </submittedName>
</protein>